<dbReference type="Gene3D" id="3.30.40.10">
    <property type="entry name" value="Zinc/RING finger domain, C3HC4 (zinc finger)"/>
    <property type="match status" value="1"/>
</dbReference>
<evidence type="ECO:0000256" key="2">
    <source>
        <dbReference type="ARBA" id="ARBA00022771"/>
    </source>
</evidence>
<gene>
    <name evidence="8" type="ORF">CTEN210_05338</name>
</gene>
<dbReference type="GO" id="GO:0008270">
    <property type="term" value="F:zinc ion binding"/>
    <property type="evidence" value="ECO:0007669"/>
    <property type="project" value="UniProtKB-KW"/>
</dbReference>
<keyword evidence="1" id="KW-0479">Metal-binding</keyword>
<dbReference type="InterPro" id="IPR013083">
    <property type="entry name" value="Znf_RING/FYVE/PHD"/>
</dbReference>
<proteinExistence type="predicted"/>
<evidence type="ECO:0000256" key="4">
    <source>
        <dbReference type="PROSITE-ProRule" id="PRU00175"/>
    </source>
</evidence>
<evidence type="ECO:0000256" key="1">
    <source>
        <dbReference type="ARBA" id="ARBA00022723"/>
    </source>
</evidence>
<feature type="region of interest" description="Disordered" evidence="5">
    <location>
        <begin position="317"/>
        <end position="337"/>
    </location>
</feature>
<evidence type="ECO:0000256" key="5">
    <source>
        <dbReference type="SAM" id="MobiDB-lite"/>
    </source>
</evidence>
<sequence length="337" mass="37824">MSSIFMMKNCGKVAFFAFSCTVTISAQEHQPRSSARKLQKDMTAGETFGIVVGAMLVVSLILLSQWLFIRSRNVFAAVGVGNNHAPPLVRQVQNQSSWHPSALFSRATTRLSKEMYEQRVKFIESSIIKKKVYLLGSPSSCSSSKVDALEIGQKSIHENETVVSGRLRSTNHKVCLSSNHSNHPASKAEEDDISHFVDEEYAIRIRKDDIYIETCSLASAFSIRQNLRIAASSHHSLLSPKSCPICFERFRKGDDISWSKNNDCLHCFHLHCITQWLIYNDECPMCRCNYLSSGNTTCGNNVLEFPLGIPQEIAVNESNDSDQEDQDSDENEVNERC</sequence>
<dbReference type="Pfam" id="PF13639">
    <property type="entry name" value="zf-RING_2"/>
    <property type="match status" value="1"/>
</dbReference>
<accession>A0AAD3CN06</accession>
<keyword evidence="3" id="KW-0862">Zinc</keyword>
<dbReference type="EMBL" id="BLLK01000029">
    <property type="protein sequence ID" value="GFH48862.1"/>
    <property type="molecule type" value="Genomic_DNA"/>
</dbReference>
<evidence type="ECO:0000259" key="7">
    <source>
        <dbReference type="PROSITE" id="PS50089"/>
    </source>
</evidence>
<reference evidence="8 9" key="1">
    <citation type="journal article" date="2021" name="Sci. Rep.">
        <title>The genome of the diatom Chaetoceros tenuissimus carries an ancient integrated fragment of an extant virus.</title>
        <authorList>
            <person name="Hongo Y."/>
            <person name="Kimura K."/>
            <person name="Takaki Y."/>
            <person name="Yoshida Y."/>
            <person name="Baba S."/>
            <person name="Kobayashi G."/>
            <person name="Nagasaki K."/>
            <person name="Hano T."/>
            <person name="Tomaru Y."/>
        </authorList>
    </citation>
    <scope>NUCLEOTIDE SEQUENCE [LARGE SCALE GENOMIC DNA]</scope>
    <source>
        <strain evidence="8 9">NIES-3715</strain>
    </source>
</reference>
<protein>
    <recommendedName>
        <fullName evidence="7">RING-type domain-containing protein</fullName>
    </recommendedName>
</protein>
<keyword evidence="6" id="KW-0472">Membrane</keyword>
<dbReference type="PROSITE" id="PS50089">
    <property type="entry name" value="ZF_RING_2"/>
    <property type="match status" value="1"/>
</dbReference>
<dbReference type="PANTHER" id="PTHR14155:SF627">
    <property type="entry name" value="OS06G0192800 PROTEIN"/>
    <property type="match status" value="1"/>
</dbReference>
<dbReference type="SMART" id="SM00184">
    <property type="entry name" value="RING"/>
    <property type="match status" value="1"/>
</dbReference>
<keyword evidence="6" id="KW-1133">Transmembrane helix</keyword>
<feature type="domain" description="RING-type" evidence="7">
    <location>
        <begin position="243"/>
        <end position="287"/>
    </location>
</feature>
<comment type="caution">
    <text evidence="8">The sequence shown here is derived from an EMBL/GenBank/DDBJ whole genome shotgun (WGS) entry which is preliminary data.</text>
</comment>
<dbReference type="AlphaFoldDB" id="A0AAD3CN06"/>
<feature type="compositionally biased region" description="Acidic residues" evidence="5">
    <location>
        <begin position="319"/>
        <end position="337"/>
    </location>
</feature>
<dbReference type="InterPro" id="IPR053238">
    <property type="entry name" value="RING-H2_zinc_finger"/>
</dbReference>
<keyword evidence="2 4" id="KW-0863">Zinc-finger</keyword>
<dbReference type="Proteomes" id="UP001054902">
    <property type="component" value="Unassembled WGS sequence"/>
</dbReference>
<keyword evidence="9" id="KW-1185">Reference proteome</keyword>
<evidence type="ECO:0000313" key="8">
    <source>
        <dbReference type="EMBL" id="GFH48862.1"/>
    </source>
</evidence>
<dbReference type="PANTHER" id="PTHR14155">
    <property type="entry name" value="RING FINGER DOMAIN-CONTAINING"/>
    <property type="match status" value="1"/>
</dbReference>
<dbReference type="SUPFAM" id="SSF57850">
    <property type="entry name" value="RING/U-box"/>
    <property type="match status" value="1"/>
</dbReference>
<feature type="transmembrane region" description="Helical" evidence="6">
    <location>
        <begin position="50"/>
        <end position="69"/>
    </location>
</feature>
<evidence type="ECO:0000256" key="6">
    <source>
        <dbReference type="SAM" id="Phobius"/>
    </source>
</evidence>
<keyword evidence="6" id="KW-0812">Transmembrane</keyword>
<name>A0AAD3CN06_9STRA</name>
<organism evidence="8 9">
    <name type="scientific">Chaetoceros tenuissimus</name>
    <dbReference type="NCBI Taxonomy" id="426638"/>
    <lineage>
        <taxon>Eukaryota</taxon>
        <taxon>Sar</taxon>
        <taxon>Stramenopiles</taxon>
        <taxon>Ochrophyta</taxon>
        <taxon>Bacillariophyta</taxon>
        <taxon>Coscinodiscophyceae</taxon>
        <taxon>Chaetocerotophycidae</taxon>
        <taxon>Chaetocerotales</taxon>
        <taxon>Chaetocerotaceae</taxon>
        <taxon>Chaetoceros</taxon>
    </lineage>
</organism>
<dbReference type="InterPro" id="IPR001841">
    <property type="entry name" value="Znf_RING"/>
</dbReference>
<evidence type="ECO:0000313" key="9">
    <source>
        <dbReference type="Proteomes" id="UP001054902"/>
    </source>
</evidence>
<evidence type="ECO:0000256" key="3">
    <source>
        <dbReference type="ARBA" id="ARBA00022833"/>
    </source>
</evidence>